<dbReference type="PANTHER" id="PTHR21666">
    <property type="entry name" value="PEPTIDASE-RELATED"/>
    <property type="match status" value="1"/>
</dbReference>
<dbReference type="Gene3D" id="2.70.70.10">
    <property type="entry name" value="Glucose Permease (Domain IIA)"/>
    <property type="match status" value="1"/>
</dbReference>
<dbReference type="GO" id="GO:0004222">
    <property type="term" value="F:metalloendopeptidase activity"/>
    <property type="evidence" value="ECO:0007669"/>
    <property type="project" value="TreeGrafter"/>
</dbReference>
<comment type="caution">
    <text evidence="2">The sequence shown here is derived from an EMBL/GenBank/DDBJ whole genome shotgun (WGS) entry which is preliminary data.</text>
</comment>
<reference evidence="2" key="2">
    <citation type="journal article" date="2022" name="BMC Genomics">
        <title>Comparative genome analysis of mycobacteria focusing on tRNA and non-coding RNA.</title>
        <authorList>
            <person name="Behra P.R.K."/>
            <person name="Pettersson B.M.F."/>
            <person name="Ramesh M."/>
            <person name="Das S."/>
            <person name="Dasgupta S."/>
            <person name="Kirsebom L.A."/>
        </authorList>
    </citation>
    <scope>NUCLEOTIDE SEQUENCE</scope>
    <source>
        <strain evidence="2">CCUG 55640</strain>
    </source>
</reference>
<dbReference type="EMBL" id="JACKVH010000029">
    <property type="protein sequence ID" value="MCV7382032.1"/>
    <property type="molecule type" value="Genomic_DNA"/>
</dbReference>
<accession>A0AA42C346</accession>
<gene>
    <name evidence="2" type="ORF">H7K38_25800</name>
</gene>
<dbReference type="CDD" id="cd12797">
    <property type="entry name" value="M23_peptidase"/>
    <property type="match status" value="1"/>
</dbReference>
<evidence type="ECO:0000259" key="1">
    <source>
        <dbReference type="Pfam" id="PF01551"/>
    </source>
</evidence>
<proteinExistence type="predicted"/>
<name>A0AA42C346_9MYCO</name>
<dbReference type="Proteomes" id="UP001141650">
    <property type="component" value="Unassembled WGS sequence"/>
</dbReference>
<dbReference type="InterPro" id="IPR016047">
    <property type="entry name" value="M23ase_b-sheet_dom"/>
</dbReference>
<dbReference type="InterPro" id="IPR050570">
    <property type="entry name" value="Cell_wall_metabolism_enzyme"/>
</dbReference>
<organism evidence="2 3">
    <name type="scientific">Mycobacterium alsense</name>
    <dbReference type="NCBI Taxonomy" id="324058"/>
    <lineage>
        <taxon>Bacteria</taxon>
        <taxon>Bacillati</taxon>
        <taxon>Actinomycetota</taxon>
        <taxon>Actinomycetes</taxon>
        <taxon>Mycobacteriales</taxon>
        <taxon>Mycobacteriaceae</taxon>
        <taxon>Mycobacterium</taxon>
    </lineage>
</organism>
<feature type="domain" description="M23ase beta-sheet core" evidence="1">
    <location>
        <begin position="269"/>
        <end position="363"/>
    </location>
</feature>
<protein>
    <submittedName>
        <fullName evidence="2">M23 family metallopeptidase</fullName>
    </submittedName>
</protein>
<dbReference type="AlphaFoldDB" id="A0AA42C346"/>
<reference evidence="2" key="1">
    <citation type="submission" date="2020-07" db="EMBL/GenBank/DDBJ databases">
        <authorList>
            <person name="Pettersson B.M.F."/>
            <person name="Behra P.R.K."/>
            <person name="Ramesh M."/>
            <person name="Das S."/>
            <person name="Dasgupta S."/>
            <person name="Kirsebom L.A."/>
        </authorList>
    </citation>
    <scope>NUCLEOTIDE SEQUENCE</scope>
    <source>
        <strain evidence="2">CCUG 55640</strain>
    </source>
</reference>
<dbReference type="PANTHER" id="PTHR21666:SF270">
    <property type="entry name" value="MUREIN HYDROLASE ACTIVATOR ENVC"/>
    <property type="match status" value="1"/>
</dbReference>
<dbReference type="SUPFAM" id="SSF51261">
    <property type="entry name" value="Duplicated hybrid motif"/>
    <property type="match status" value="1"/>
</dbReference>
<evidence type="ECO:0000313" key="3">
    <source>
        <dbReference type="Proteomes" id="UP001141650"/>
    </source>
</evidence>
<dbReference type="Pfam" id="PF01551">
    <property type="entry name" value="Peptidase_M23"/>
    <property type="match status" value="1"/>
</dbReference>
<sequence>MVTIRGHFSLSQHRLTRSSSAVTGVVRVGRAAGGRWTEPHRNEVTEILPLDGFDFDDLDFADDRGDLGDLDFSNDSTFDNETQVLLAPELDDLHDVDDLVPLQLAAPAAVPVPARFLTDTLDAPDAAARPPHADITDVIPAIRRGGQHRKQPTSAARGRLLISAMAAGAAAAAAHTATSHADAPRTEAVLAANASALTGGPGGNTVRGAQVVAVQPASNAAVHNAELARGVAFANDRAQREARLQQPLYVMPTKGIFTSNFGYRWGVLHAGIDLANSIGTPIVAVSDGVVIDAGPAAGYGMLVKLRHADGTVTLYGHVNTTMVSVGQRVMAGDQIATMGNRGNSTGPHLHFEVLQGGTERIDPLPWLAKRGLSVGNYAG</sequence>
<dbReference type="InterPro" id="IPR011055">
    <property type="entry name" value="Dup_hybrid_motif"/>
</dbReference>
<evidence type="ECO:0000313" key="2">
    <source>
        <dbReference type="EMBL" id="MCV7382032.1"/>
    </source>
</evidence>